<keyword evidence="1" id="KW-0472">Membrane</keyword>
<reference evidence="2 3" key="1">
    <citation type="journal article" date="2023" name="Arcadia Sci">
        <title>De novo assembly of a long-read Amblyomma americanum tick genome.</title>
        <authorList>
            <person name="Chou S."/>
            <person name="Poskanzer K.E."/>
            <person name="Rollins M."/>
            <person name="Thuy-Boun P.S."/>
        </authorList>
    </citation>
    <scope>NUCLEOTIDE SEQUENCE [LARGE SCALE GENOMIC DNA]</scope>
    <source>
        <strain evidence="2">F_SG_1</strain>
        <tissue evidence="2">Salivary glands</tissue>
    </source>
</reference>
<organism evidence="2 3">
    <name type="scientific">Amblyomma americanum</name>
    <name type="common">Lone star tick</name>
    <dbReference type="NCBI Taxonomy" id="6943"/>
    <lineage>
        <taxon>Eukaryota</taxon>
        <taxon>Metazoa</taxon>
        <taxon>Ecdysozoa</taxon>
        <taxon>Arthropoda</taxon>
        <taxon>Chelicerata</taxon>
        <taxon>Arachnida</taxon>
        <taxon>Acari</taxon>
        <taxon>Parasitiformes</taxon>
        <taxon>Ixodida</taxon>
        <taxon>Ixodoidea</taxon>
        <taxon>Ixodidae</taxon>
        <taxon>Amblyomminae</taxon>
        <taxon>Amblyomma</taxon>
    </lineage>
</organism>
<dbReference type="Gene3D" id="1.20.1250.20">
    <property type="entry name" value="MFS general substrate transporter like domains"/>
    <property type="match status" value="1"/>
</dbReference>
<evidence type="ECO:0008006" key="4">
    <source>
        <dbReference type="Google" id="ProtNLM"/>
    </source>
</evidence>
<dbReference type="EMBL" id="JARKHS020025348">
    <property type="protein sequence ID" value="KAK8767562.1"/>
    <property type="molecule type" value="Genomic_DNA"/>
</dbReference>
<dbReference type="GO" id="GO:0008028">
    <property type="term" value="F:monocarboxylic acid transmembrane transporter activity"/>
    <property type="evidence" value="ECO:0007669"/>
    <property type="project" value="TreeGrafter"/>
</dbReference>
<dbReference type="AlphaFoldDB" id="A0AAQ4DYM2"/>
<dbReference type="PANTHER" id="PTHR11360:SF303">
    <property type="entry name" value="MAJOR FACILITATOR SUPERFAMILY (MFS) PROFILE DOMAIN-CONTAINING PROTEIN"/>
    <property type="match status" value="1"/>
</dbReference>
<evidence type="ECO:0000313" key="2">
    <source>
        <dbReference type="EMBL" id="KAK8767562.1"/>
    </source>
</evidence>
<dbReference type="SUPFAM" id="SSF103473">
    <property type="entry name" value="MFS general substrate transporter"/>
    <property type="match status" value="1"/>
</dbReference>
<protein>
    <recommendedName>
        <fullName evidence="4">Monocarboxylate transporter</fullName>
    </recommendedName>
</protein>
<keyword evidence="3" id="KW-1185">Reference proteome</keyword>
<keyword evidence="1" id="KW-0812">Transmembrane</keyword>
<sequence>MDTFRASRGDASVPASVYAGFYCFSGTGHGIANSCCIVAVTRYFDKFRGIALGLNLAGPPMTSLVIPKLLEWLLAEYGLRGTFLLVGACLANVPVLGILLHKPPWEKAALAQVMEQDKIETPCTEPEGRTKRKMAT</sequence>
<name>A0AAQ4DYM2_AMBAM</name>
<gene>
    <name evidence="2" type="ORF">V5799_005657</name>
</gene>
<dbReference type="InterPro" id="IPR036259">
    <property type="entry name" value="MFS_trans_sf"/>
</dbReference>
<dbReference type="InterPro" id="IPR050327">
    <property type="entry name" value="Proton-linked_MCT"/>
</dbReference>
<evidence type="ECO:0000256" key="1">
    <source>
        <dbReference type="SAM" id="Phobius"/>
    </source>
</evidence>
<proteinExistence type="predicted"/>
<feature type="transmembrane region" description="Helical" evidence="1">
    <location>
        <begin position="77"/>
        <end position="100"/>
    </location>
</feature>
<evidence type="ECO:0000313" key="3">
    <source>
        <dbReference type="Proteomes" id="UP001321473"/>
    </source>
</evidence>
<accession>A0AAQ4DYM2</accession>
<comment type="caution">
    <text evidence="2">The sequence shown here is derived from an EMBL/GenBank/DDBJ whole genome shotgun (WGS) entry which is preliminary data.</text>
</comment>
<dbReference type="PANTHER" id="PTHR11360">
    <property type="entry name" value="MONOCARBOXYLATE TRANSPORTER"/>
    <property type="match status" value="1"/>
</dbReference>
<keyword evidence="1" id="KW-1133">Transmembrane helix</keyword>
<dbReference type="Proteomes" id="UP001321473">
    <property type="component" value="Unassembled WGS sequence"/>
</dbReference>